<feature type="domain" description="Conserved oligomeric Golgi complex subunit 5 N-terminal" evidence="5">
    <location>
        <begin position="43"/>
        <end position="162"/>
    </location>
</feature>
<dbReference type="Pfam" id="PF20649">
    <property type="entry name" value="COG5_C"/>
    <property type="match status" value="1"/>
</dbReference>
<evidence type="ECO:0000256" key="3">
    <source>
        <dbReference type="ARBA" id="ARBA00023034"/>
    </source>
</evidence>
<dbReference type="InterPro" id="IPR019465">
    <property type="entry name" value="Cog5"/>
</dbReference>
<proteinExistence type="predicted"/>
<evidence type="ECO:0000313" key="8">
    <source>
        <dbReference type="EMBL" id="VFT82168.1"/>
    </source>
</evidence>
<dbReference type="OrthoDB" id="18786at2759"/>
<dbReference type="PANTHER" id="PTHR13228:SF3">
    <property type="entry name" value="CONSERVED OLIGOMERIC GOLGI COMPLEX SUBUNIT 5"/>
    <property type="match status" value="1"/>
</dbReference>
<dbReference type="GO" id="GO:0006891">
    <property type="term" value="P:intra-Golgi vesicle-mediated transport"/>
    <property type="evidence" value="ECO:0007669"/>
    <property type="project" value="InterPro"/>
</dbReference>
<gene>
    <name evidence="8" type="primary">Aste57867_5087</name>
    <name evidence="7" type="ORF">As57867_005074</name>
    <name evidence="8" type="ORF">ASTE57867_5087</name>
</gene>
<organism evidence="8 9">
    <name type="scientific">Aphanomyces stellatus</name>
    <dbReference type="NCBI Taxonomy" id="120398"/>
    <lineage>
        <taxon>Eukaryota</taxon>
        <taxon>Sar</taxon>
        <taxon>Stramenopiles</taxon>
        <taxon>Oomycota</taxon>
        <taxon>Saprolegniomycetes</taxon>
        <taxon>Saprolegniales</taxon>
        <taxon>Verrucalvaceae</taxon>
        <taxon>Aphanomyces</taxon>
    </lineage>
</organism>
<dbReference type="EMBL" id="VJMH01001504">
    <property type="protein sequence ID" value="KAF0711829.1"/>
    <property type="molecule type" value="Genomic_DNA"/>
</dbReference>
<dbReference type="Proteomes" id="UP000332933">
    <property type="component" value="Unassembled WGS sequence"/>
</dbReference>
<keyword evidence="9" id="KW-1185">Reference proteome</keyword>
<keyword evidence="3" id="KW-0333">Golgi apparatus</keyword>
<dbReference type="GO" id="GO:0000139">
    <property type="term" value="C:Golgi membrane"/>
    <property type="evidence" value="ECO:0007669"/>
    <property type="project" value="UniProtKB-SubCell"/>
</dbReference>
<accession>A0A485KCY2</accession>
<name>A0A485KCY2_9STRA</name>
<dbReference type="PANTHER" id="PTHR13228">
    <property type="entry name" value="CONSERVED OLIGOMERIC GOLGI COMPLEX COMPONENT 5"/>
    <property type="match status" value="1"/>
</dbReference>
<feature type="domain" description="Conserved oligomeric Golgi complex subunit 5 helical" evidence="6">
    <location>
        <begin position="206"/>
        <end position="384"/>
    </location>
</feature>
<comment type="subcellular location">
    <subcellularLocation>
        <location evidence="1">Golgi apparatus membrane</location>
        <topology evidence="1">Peripheral membrane protein</topology>
    </subcellularLocation>
</comment>
<dbReference type="EMBL" id="CAADRA010001505">
    <property type="protein sequence ID" value="VFT82168.1"/>
    <property type="molecule type" value="Genomic_DNA"/>
</dbReference>
<reference evidence="7" key="2">
    <citation type="submission" date="2019-06" db="EMBL/GenBank/DDBJ databases">
        <title>Genomics analysis of Aphanomyces spp. identifies a new class of oomycete effector associated with host adaptation.</title>
        <authorList>
            <person name="Gaulin E."/>
        </authorList>
    </citation>
    <scope>NUCLEOTIDE SEQUENCE</scope>
    <source>
        <strain evidence="7">CBS 578.67</strain>
    </source>
</reference>
<protein>
    <recommendedName>
        <fullName evidence="2">Conserved oligomeric Golgi complex subunit 5</fullName>
    </recommendedName>
</protein>
<evidence type="ECO:0000259" key="5">
    <source>
        <dbReference type="Pfam" id="PF10392"/>
    </source>
</evidence>
<evidence type="ECO:0000256" key="4">
    <source>
        <dbReference type="ARBA" id="ARBA00023136"/>
    </source>
</evidence>
<dbReference type="AlphaFoldDB" id="A0A485KCY2"/>
<reference evidence="8 9" key="1">
    <citation type="submission" date="2019-03" db="EMBL/GenBank/DDBJ databases">
        <authorList>
            <person name="Gaulin E."/>
            <person name="Dumas B."/>
        </authorList>
    </citation>
    <scope>NUCLEOTIDE SEQUENCE [LARGE SCALE GENOMIC DNA]</scope>
    <source>
        <strain evidence="8">CBS 568.67</strain>
    </source>
</reference>
<evidence type="ECO:0000256" key="2">
    <source>
        <dbReference type="ARBA" id="ARBA00020974"/>
    </source>
</evidence>
<sequence length="843" mass="91658">MPLKLTKATILSHRIASSERRRYGGRRGQVERRWQASPQPEVNVAQIASAIIAQDATATASASEDFTHKLAVAIKSIDGAIEGYIGASHTQLLNQVGSIDSLKTKVTQLHAQVTDVQGAIQRMDTDIHKAHRALQRTVQQLRNVDLCTVVLQKVLRFQSLVETLAALSLPTDDAEASANDDANYLTASTTLREAELIVEHEHVAFQALAVVAPALPQLRTWRTDIVKRMKTLLRHGMTSMDQMSIGRALQILYRLGAATLSEYVQAAVNGVLQDVETQCTDCLRESTLDESSLKRDVWAACQTVLDTLSAHALQVWNLERVLFKATVPGAGGGTYHALVLAADEPTLFATFWDISCALVRDLVAQTLDYRATVKHVFISNYPKLRVEATALLLHLHATTARLDTRAVCGTTAEKTQLLDAFAPLLDAFQDRSTKRMATPIQMMFPTASANYHASPPSRADMHTLLKIMQQELDVAGSDVVFQRVILIGVQHAVDLFCKSVAGMAHASVALPPTGPPTRTPTQAHNVALVTVCAQLDDALVAWRRPELNAARDRVHALAVQLLGRYLQVLAAKLEAIVASMHDETFADASSSPSGSRFMAEFAAAFAVVETDHLHRLGLDTATSTVRATCVDELTTRVLSAFARHVALVRPLGEAGKLRLAGDMAQLEMLLGGLVPSLKGLALEEFRAMRHLLFVETAAVCRDPKLDKIRPSNVWHHLLGRGPVALQSPHAAKGWTPAAYVAWMETKAGLDLYSPPLLPSDMPLGILCWKDRTLAMAAEQAIWKEIRTCLDAYVQRASAAKPAGKSGGVHQGEAGVYDILVGDGPTLMAGYEMATKAYLYPTHA</sequence>
<evidence type="ECO:0000313" key="7">
    <source>
        <dbReference type="EMBL" id="KAF0711829.1"/>
    </source>
</evidence>
<keyword evidence="4" id="KW-0472">Membrane</keyword>
<evidence type="ECO:0000313" key="9">
    <source>
        <dbReference type="Proteomes" id="UP000332933"/>
    </source>
</evidence>
<dbReference type="GO" id="GO:0017119">
    <property type="term" value="C:Golgi transport complex"/>
    <property type="evidence" value="ECO:0007669"/>
    <property type="project" value="InterPro"/>
</dbReference>
<evidence type="ECO:0000256" key="1">
    <source>
        <dbReference type="ARBA" id="ARBA00004395"/>
    </source>
</evidence>
<evidence type="ECO:0000259" key="6">
    <source>
        <dbReference type="Pfam" id="PF20649"/>
    </source>
</evidence>
<dbReference type="Pfam" id="PF10392">
    <property type="entry name" value="COG5_N"/>
    <property type="match status" value="1"/>
</dbReference>
<dbReference type="InterPro" id="IPR048485">
    <property type="entry name" value="COG5_helical"/>
</dbReference>
<dbReference type="InterPro" id="IPR049176">
    <property type="entry name" value="COG5_N"/>
</dbReference>